<protein>
    <submittedName>
        <fullName evidence="1">Uncharacterized protein</fullName>
    </submittedName>
</protein>
<dbReference type="OrthoDB" id="428464at2759"/>
<reference evidence="1" key="1">
    <citation type="submission" date="2022-10" db="EMBL/GenBank/DDBJ databases">
        <authorList>
            <person name="Chen Y."/>
            <person name="Dougan E. K."/>
            <person name="Chan C."/>
            <person name="Rhodes N."/>
            <person name="Thang M."/>
        </authorList>
    </citation>
    <scope>NUCLEOTIDE SEQUENCE</scope>
</reference>
<evidence type="ECO:0000313" key="2">
    <source>
        <dbReference type="EMBL" id="CAL1128549.1"/>
    </source>
</evidence>
<reference evidence="2" key="2">
    <citation type="submission" date="2024-04" db="EMBL/GenBank/DDBJ databases">
        <authorList>
            <person name="Chen Y."/>
            <person name="Shah S."/>
            <person name="Dougan E. K."/>
            <person name="Thang M."/>
            <person name="Chan C."/>
        </authorList>
    </citation>
    <scope>NUCLEOTIDE SEQUENCE [LARGE SCALE GENOMIC DNA]</scope>
</reference>
<evidence type="ECO:0000313" key="1">
    <source>
        <dbReference type="EMBL" id="CAI3975174.1"/>
    </source>
</evidence>
<comment type="caution">
    <text evidence="1">The sequence shown here is derived from an EMBL/GenBank/DDBJ whole genome shotgun (WGS) entry which is preliminary data.</text>
</comment>
<dbReference type="EMBL" id="CAMXCT030000185">
    <property type="protein sequence ID" value="CAL4762486.1"/>
    <property type="molecule type" value="Genomic_DNA"/>
</dbReference>
<dbReference type="EMBL" id="CAMXCT020000185">
    <property type="protein sequence ID" value="CAL1128549.1"/>
    <property type="molecule type" value="Genomic_DNA"/>
</dbReference>
<gene>
    <name evidence="1" type="ORF">C1SCF055_LOCUS3527</name>
</gene>
<proteinExistence type="predicted"/>
<dbReference type="EMBL" id="CAMXCT010000185">
    <property type="protein sequence ID" value="CAI3975174.1"/>
    <property type="molecule type" value="Genomic_DNA"/>
</dbReference>
<sequence>MAAMAKLEAAQLHSWVDQLQSENQLLRRQLEDDEDAMLSAASAGAEAKRKGLTVLLELAEPSVDPSLLQLRRAAQRLLAREESSAGAQRMPQAKVQKFLRSADAAMAQDFEAAKLRQSALAMQLEVQRSELQVLREKQKRHEEIVIQEQDRYDAVVAERMKKIQLELYQLDQETTQLSSEVTSNGPATEALHRLLKFLTPDSLCRDVLWRWRCLLPP</sequence>
<dbReference type="AlphaFoldDB" id="A0A9P1BKQ3"/>
<organism evidence="1">
    <name type="scientific">Cladocopium goreaui</name>
    <dbReference type="NCBI Taxonomy" id="2562237"/>
    <lineage>
        <taxon>Eukaryota</taxon>
        <taxon>Sar</taxon>
        <taxon>Alveolata</taxon>
        <taxon>Dinophyceae</taxon>
        <taxon>Suessiales</taxon>
        <taxon>Symbiodiniaceae</taxon>
        <taxon>Cladocopium</taxon>
    </lineage>
</organism>
<accession>A0A9P1BKQ3</accession>
<name>A0A9P1BKQ3_9DINO</name>
<evidence type="ECO:0000313" key="3">
    <source>
        <dbReference type="Proteomes" id="UP001152797"/>
    </source>
</evidence>
<keyword evidence="3" id="KW-1185">Reference proteome</keyword>
<dbReference type="Proteomes" id="UP001152797">
    <property type="component" value="Unassembled WGS sequence"/>
</dbReference>